<accession>A0A426ZRZ7</accession>
<proteinExistence type="predicted"/>
<feature type="region of interest" description="Disordered" evidence="1">
    <location>
        <begin position="1"/>
        <end position="34"/>
    </location>
</feature>
<evidence type="ECO:0000313" key="2">
    <source>
        <dbReference type="EMBL" id="RRT66793.1"/>
    </source>
</evidence>
<organism evidence="2 3">
    <name type="scientific">Ensete ventricosum</name>
    <name type="common">Abyssinian banana</name>
    <name type="synonym">Musa ensete</name>
    <dbReference type="NCBI Taxonomy" id="4639"/>
    <lineage>
        <taxon>Eukaryota</taxon>
        <taxon>Viridiplantae</taxon>
        <taxon>Streptophyta</taxon>
        <taxon>Embryophyta</taxon>
        <taxon>Tracheophyta</taxon>
        <taxon>Spermatophyta</taxon>
        <taxon>Magnoliopsida</taxon>
        <taxon>Liliopsida</taxon>
        <taxon>Zingiberales</taxon>
        <taxon>Musaceae</taxon>
        <taxon>Ensete</taxon>
    </lineage>
</organism>
<dbReference type="PANTHER" id="PTHR33240">
    <property type="entry name" value="OS08G0508500 PROTEIN"/>
    <property type="match status" value="1"/>
</dbReference>
<comment type="caution">
    <text evidence="2">The sequence shown here is derived from an EMBL/GenBank/DDBJ whole genome shotgun (WGS) entry which is preliminary data.</text>
</comment>
<dbReference type="PANTHER" id="PTHR33240:SF15">
    <property type="entry name" value="GAG-PRO-LIKE PROTEIN"/>
    <property type="match status" value="1"/>
</dbReference>
<dbReference type="AlphaFoldDB" id="A0A426ZRZ7"/>
<dbReference type="Proteomes" id="UP000287651">
    <property type="component" value="Unassembled WGS sequence"/>
</dbReference>
<feature type="compositionally biased region" description="Polar residues" evidence="1">
    <location>
        <begin position="1"/>
        <end position="10"/>
    </location>
</feature>
<gene>
    <name evidence="2" type="ORF">B296_00035200</name>
</gene>
<name>A0A426ZRZ7_ENSVE</name>
<dbReference type="EMBL" id="AMZH03005292">
    <property type="protein sequence ID" value="RRT66793.1"/>
    <property type="molecule type" value="Genomic_DNA"/>
</dbReference>
<evidence type="ECO:0000313" key="3">
    <source>
        <dbReference type="Proteomes" id="UP000287651"/>
    </source>
</evidence>
<reference evidence="2 3" key="1">
    <citation type="journal article" date="2014" name="Agronomy (Basel)">
        <title>A Draft Genome Sequence for Ensete ventricosum, the Drought-Tolerant Tree Against Hunger.</title>
        <authorList>
            <person name="Harrison J."/>
            <person name="Moore K.A."/>
            <person name="Paszkiewicz K."/>
            <person name="Jones T."/>
            <person name="Grant M."/>
            <person name="Ambacheew D."/>
            <person name="Muzemil S."/>
            <person name="Studholme D.J."/>
        </authorList>
    </citation>
    <scope>NUCLEOTIDE SEQUENCE [LARGE SCALE GENOMIC DNA]</scope>
</reference>
<evidence type="ECO:0000256" key="1">
    <source>
        <dbReference type="SAM" id="MobiDB-lite"/>
    </source>
</evidence>
<protein>
    <submittedName>
        <fullName evidence="2">Uncharacterized protein</fullName>
    </submittedName>
</protein>
<sequence>MEGGTSTHTTPKGKRMRMEREPLISFDDEEANDNTHDDPLSISMWISTIQVKRVIVDIGSAIDILFIDTFRKLGLTRNNLCPTTSSLTRLTSQSVSPLRTVTLHATFGEEPRDVILLIEFIVIDIPLALQYDHWSTDP</sequence>